<evidence type="ECO:0000256" key="3">
    <source>
        <dbReference type="ARBA" id="ARBA00023319"/>
    </source>
</evidence>
<feature type="domain" description="Ig-like" evidence="6">
    <location>
        <begin position="9"/>
        <end position="91"/>
    </location>
</feature>
<feature type="region of interest" description="Disordered" evidence="4">
    <location>
        <begin position="171"/>
        <end position="194"/>
    </location>
</feature>
<dbReference type="PANTHER" id="PTHR44427">
    <property type="entry name" value="CARCINOEMBRYONIC ANTIGEN-RELATED CELL ADHESION MOLECULE 19"/>
    <property type="match status" value="1"/>
</dbReference>
<dbReference type="Gene3D" id="2.60.40.10">
    <property type="entry name" value="Immunoglobulins"/>
    <property type="match status" value="1"/>
</dbReference>
<dbReference type="InterPro" id="IPR007110">
    <property type="entry name" value="Ig-like_dom"/>
</dbReference>
<dbReference type="SMART" id="SM00409">
    <property type="entry name" value="IG"/>
    <property type="match status" value="1"/>
</dbReference>
<dbReference type="InterPro" id="IPR036179">
    <property type="entry name" value="Ig-like_dom_sf"/>
</dbReference>
<keyword evidence="1" id="KW-0732">Signal</keyword>
<dbReference type="OrthoDB" id="6353782at2759"/>
<comment type="caution">
    <text evidence="7">The sequence shown here is derived from an EMBL/GenBank/DDBJ whole genome shotgun (WGS) entry which is preliminary data.</text>
</comment>
<organism evidence="7 8">
    <name type="scientific">Clarias magur</name>
    <name type="common">Asian catfish</name>
    <name type="synonym">Macropteronotus magur</name>
    <dbReference type="NCBI Taxonomy" id="1594786"/>
    <lineage>
        <taxon>Eukaryota</taxon>
        <taxon>Metazoa</taxon>
        <taxon>Chordata</taxon>
        <taxon>Craniata</taxon>
        <taxon>Vertebrata</taxon>
        <taxon>Euteleostomi</taxon>
        <taxon>Actinopterygii</taxon>
        <taxon>Neopterygii</taxon>
        <taxon>Teleostei</taxon>
        <taxon>Ostariophysi</taxon>
        <taxon>Siluriformes</taxon>
        <taxon>Clariidae</taxon>
        <taxon>Clarias</taxon>
    </lineage>
</organism>
<dbReference type="PROSITE" id="PS50835">
    <property type="entry name" value="IG_LIKE"/>
    <property type="match status" value="1"/>
</dbReference>
<dbReference type="EMBL" id="QNUK01001157">
    <property type="protein sequence ID" value="KAF5886756.1"/>
    <property type="molecule type" value="Genomic_DNA"/>
</dbReference>
<dbReference type="SMART" id="SM00408">
    <property type="entry name" value="IGc2"/>
    <property type="match status" value="1"/>
</dbReference>
<evidence type="ECO:0000313" key="7">
    <source>
        <dbReference type="EMBL" id="KAF5886756.1"/>
    </source>
</evidence>
<keyword evidence="5" id="KW-1133">Transmembrane helix</keyword>
<dbReference type="InterPro" id="IPR003598">
    <property type="entry name" value="Ig_sub2"/>
</dbReference>
<accession>A0A8J4T357</accession>
<reference evidence="7" key="1">
    <citation type="submission" date="2020-07" db="EMBL/GenBank/DDBJ databases">
        <title>Clarias magur genome sequencing, assembly and annotation.</title>
        <authorList>
            <person name="Kushwaha B."/>
            <person name="Kumar R."/>
            <person name="Das P."/>
            <person name="Joshi C.G."/>
            <person name="Kumar D."/>
            <person name="Nagpure N.S."/>
            <person name="Pandey M."/>
            <person name="Agarwal S."/>
            <person name="Srivastava S."/>
            <person name="Singh M."/>
            <person name="Sahoo L."/>
            <person name="Jayasankar P."/>
            <person name="Meher P.K."/>
            <person name="Koringa P.G."/>
            <person name="Iquebal M.A."/>
            <person name="Das S.P."/>
            <person name="Bit A."/>
            <person name="Patnaik S."/>
            <person name="Patel N."/>
            <person name="Shah T.M."/>
            <person name="Hinsu A."/>
            <person name="Jena J.K."/>
        </authorList>
    </citation>
    <scope>NUCLEOTIDE SEQUENCE</scope>
    <source>
        <strain evidence="7">CIFAMagur01</strain>
        <tissue evidence="7">Testis</tissue>
    </source>
</reference>
<protein>
    <submittedName>
        <fullName evidence="7">Carcinoembryonic antigen-related cell adhesion molecule 5-like</fullName>
    </submittedName>
</protein>
<dbReference type="Pfam" id="PF13927">
    <property type="entry name" value="Ig_3"/>
    <property type="match status" value="1"/>
</dbReference>
<gene>
    <name evidence="7" type="ORF">DAT39_022442</name>
</gene>
<feature type="transmembrane region" description="Helical" evidence="5">
    <location>
        <begin position="111"/>
        <end position="134"/>
    </location>
</feature>
<keyword evidence="5" id="KW-0812">Transmembrane</keyword>
<evidence type="ECO:0000259" key="6">
    <source>
        <dbReference type="PROSITE" id="PS50835"/>
    </source>
</evidence>
<keyword evidence="3" id="KW-0393">Immunoglobulin domain</keyword>
<dbReference type="SUPFAM" id="SSF48726">
    <property type="entry name" value="Immunoglobulin"/>
    <property type="match status" value="1"/>
</dbReference>
<evidence type="ECO:0000313" key="8">
    <source>
        <dbReference type="Proteomes" id="UP000727407"/>
    </source>
</evidence>
<keyword evidence="5" id="KW-0472">Membrane</keyword>
<dbReference type="AlphaFoldDB" id="A0A8J4T357"/>
<evidence type="ECO:0000256" key="5">
    <source>
        <dbReference type="SAM" id="Phobius"/>
    </source>
</evidence>
<proteinExistence type="predicted"/>
<keyword evidence="2" id="KW-0325">Glycoprotein</keyword>
<dbReference type="InterPro" id="IPR013783">
    <property type="entry name" value="Ig-like_fold"/>
</dbReference>
<dbReference type="Proteomes" id="UP000727407">
    <property type="component" value="Unassembled WGS sequence"/>
</dbReference>
<dbReference type="InterPro" id="IPR050831">
    <property type="entry name" value="CEA_cell_adhesion"/>
</dbReference>
<evidence type="ECO:0000256" key="2">
    <source>
        <dbReference type="ARBA" id="ARBA00023180"/>
    </source>
</evidence>
<sequence>MECSITDGPENVRVVAAPVGLSYSSGSNLTLTCSADSSPAAEFQWAVNGTELGEMGHELKLSNIQSNHIGNYTCMAHNKQTLRYATSEPISVTVLEKGTNGGGGGSLSAGAIAGIVIGVLLGVAGIAGLIFYFVKDKKVPKMTSGGNKQDGATPNERQLEMHYAEINHLQSNQGQQRVPAMPRAQASHVSQNNK</sequence>
<dbReference type="PANTHER" id="PTHR44427:SF1">
    <property type="entry name" value="CARCINOEMBRYONIC ANTIGEN-RELATED CELL ADHESION MOLECULE 1"/>
    <property type="match status" value="1"/>
</dbReference>
<feature type="non-terminal residue" evidence="7">
    <location>
        <position position="194"/>
    </location>
</feature>
<dbReference type="InterPro" id="IPR003599">
    <property type="entry name" value="Ig_sub"/>
</dbReference>
<evidence type="ECO:0000256" key="1">
    <source>
        <dbReference type="ARBA" id="ARBA00022729"/>
    </source>
</evidence>
<evidence type="ECO:0000256" key="4">
    <source>
        <dbReference type="SAM" id="MobiDB-lite"/>
    </source>
</evidence>
<keyword evidence="8" id="KW-1185">Reference proteome</keyword>
<name>A0A8J4T357_CLAMG</name>